<evidence type="ECO:0000313" key="1">
    <source>
        <dbReference type="EMBL" id="KAI1884036.1"/>
    </source>
</evidence>
<gene>
    <name evidence="1" type="ORF">AGOR_G00222240</name>
</gene>
<reference evidence="1" key="1">
    <citation type="submission" date="2021-01" db="EMBL/GenBank/DDBJ databases">
        <authorList>
            <person name="Zahm M."/>
            <person name="Roques C."/>
            <person name="Cabau C."/>
            <person name="Klopp C."/>
            <person name="Donnadieu C."/>
            <person name="Jouanno E."/>
            <person name="Lampietro C."/>
            <person name="Louis A."/>
            <person name="Herpin A."/>
            <person name="Echchiki A."/>
            <person name="Berthelot C."/>
            <person name="Parey E."/>
            <person name="Roest-Crollius H."/>
            <person name="Braasch I."/>
            <person name="Postlethwait J."/>
            <person name="Bobe J."/>
            <person name="Montfort J."/>
            <person name="Bouchez O."/>
            <person name="Begum T."/>
            <person name="Mejri S."/>
            <person name="Adams A."/>
            <person name="Chen W.-J."/>
            <person name="Guiguen Y."/>
        </authorList>
    </citation>
    <scope>NUCLEOTIDE SEQUENCE</scope>
    <source>
        <tissue evidence="1">Blood</tissue>
    </source>
</reference>
<dbReference type="AlphaFoldDB" id="A0A8T3CHK2"/>
<protein>
    <submittedName>
        <fullName evidence="1">Uncharacterized protein</fullName>
    </submittedName>
</protein>
<dbReference type="EMBL" id="JAERUA010000022">
    <property type="protein sequence ID" value="KAI1884036.1"/>
    <property type="molecule type" value="Genomic_DNA"/>
</dbReference>
<keyword evidence="2" id="KW-1185">Reference proteome</keyword>
<evidence type="ECO:0000313" key="2">
    <source>
        <dbReference type="Proteomes" id="UP000829720"/>
    </source>
</evidence>
<name>A0A8T3CHK2_9TELE</name>
<proteinExistence type="predicted"/>
<sequence>MKSKKEINQEWLTLVLETYRVLFLLFSRALCSSPGPGLVTPEIAIMRIHPQLAVTLVSYIFSYTLQGSFLTKKKKTQYIDILVGGQATDRCQNINSKMEKINT</sequence>
<accession>A0A8T3CHK2</accession>
<organism evidence="1 2">
    <name type="scientific">Albula goreensis</name>
    <dbReference type="NCBI Taxonomy" id="1534307"/>
    <lineage>
        <taxon>Eukaryota</taxon>
        <taxon>Metazoa</taxon>
        <taxon>Chordata</taxon>
        <taxon>Craniata</taxon>
        <taxon>Vertebrata</taxon>
        <taxon>Euteleostomi</taxon>
        <taxon>Actinopterygii</taxon>
        <taxon>Neopterygii</taxon>
        <taxon>Teleostei</taxon>
        <taxon>Albuliformes</taxon>
        <taxon>Albulidae</taxon>
        <taxon>Albula</taxon>
    </lineage>
</organism>
<comment type="caution">
    <text evidence="1">The sequence shown here is derived from an EMBL/GenBank/DDBJ whole genome shotgun (WGS) entry which is preliminary data.</text>
</comment>
<dbReference type="Proteomes" id="UP000829720">
    <property type="component" value="Unassembled WGS sequence"/>
</dbReference>